<evidence type="ECO:0000259" key="3">
    <source>
        <dbReference type="Pfam" id="PF10708"/>
    </source>
</evidence>
<evidence type="ECO:0000313" key="5">
    <source>
        <dbReference type="Proteomes" id="UP000236178"/>
    </source>
</evidence>
<dbReference type="AlphaFoldDB" id="A0A2I0SWY1"/>
<dbReference type="Proteomes" id="UP000236178">
    <property type="component" value="Unassembled WGS sequence"/>
</dbReference>
<dbReference type="Pfam" id="PF10708">
    <property type="entry name" value="DUF2510"/>
    <property type="match status" value="1"/>
</dbReference>
<name>A0A2I0SWY1_9ACTN</name>
<feature type="domain" description="DUF2510" evidence="3">
    <location>
        <begin position="7"/>
        <end position="39"/>
    </location>
</feature>
<accession>A0A2I0SWY1</accession>
<dbReference type="RefSeq" id="WP_103547898.1">
    <property type="nucleotide sequence ID" value="NZ_KZ626843.1"/>
</dbReference>
<feature type="compositionally biased region" description="Polar residues" evidence="1">
    <location>
        <begin position="40"/>
        <end position="49"/>
    </location>
</feature>
<feature type="region of interest" description="Disordered" evidence="1">
    <location>
        <begin position="82"/>
        <end position="120"/>
    </location>
</feature>
<evidence type="ECO:0000313" key="4">
    <source>
        <dbReference type="EMBL" id="PKT74415.1"/>
    </source>
</evidence>
<organism evidence="4 5">
    <name type="scientific">Streptomyces populi</name>
    <dbReference type="NCBI Taxonomy" id="2058924"/>
    <lineage>
        <taxon>Bacteria</taxon>
        <taxon>Bacillati</taxon>
        <taxon>Actinomycetota</taxon>
        <taxon>Actinomycetes</taxon>
        <taxon>Kitasatosporales</taxon>
        <taxon>Streptomycetaceae</taxon>
        <taxon>Streptomyces</taxon>
    </lineage>
</organism>
<proteinExistence type="predicted"/>
<sequence length="305" mass="31437">MSMTPPPGWYRDPSYPLVERWWDGTAWTDHRRQPEAPQQPLIQTPSADGSGSGRAKAVALVTAAVVLVAAIVTGAVLLSQDGDDESVARTTPATASPGRTDGPSPSPSAPSPSAGDPSVVVDELNGITFPVLDGWAKPQYATDHDMVLSTPRTYDCPGDPGLCRHGRVDSLTVTATDETSPKALAEGDIEDAADSAYGHDLVGSRPFRGITSHQVVKSGSVAVAGRAGYLVRWKVRTGVGPGGWVESLAFQSSVGSQSLVIVRFAIDAGADAPPLSDMDRITAGIRSVGGKDAGGGVGSSIGPSE</sequence>
<feature type="transmembrane region" description="Helical" evidence="2">
    <location>
        <begin position="57"/>
        <end position="78"/>
    </location>
</feature>
<protein>
    <recommendedName>
        <fullName evidence="3">DUF2510 domain-containing protein</fullName>
    </recommendedName>
</protein>
<comment type="caution">
    <text evidence="4">The sequence shown here is derived from an EMBL/GenBank/DDBJ whole genome shotgun (WGS) entry which is preliminary data.</text>
</comment>
<evidence type="ECO:0000256" key="2">
    <source>
        <dbReference type="SAM" id="Phobius"/>
    </source>
</evidence>
<keyword evidence="2" id="KW-1133">Transmembrane helix</keyword>
<dbReference type="EMBL" id="PJOS01000004">
    <property type="protein sequence ID" value="PKT74415.1"/>
    <property type="molecule type" value="Genomic_DNA"/>
</dbReference>
<gene>
    <name evidence="4" type="ORF">CW362_03870</name>
</gene>
<keyword evidence="2" id="KW-0472">Membrane</keyword>
<keyword evidence="2" id="KW-0812">Transmembrane</keyword>
<dbReference type="InterPro" id="IPR018929">
    <property type="entry name" value="DUF2510"/>
</dbReference>
<feature type="region of interest" description="Disordered" evidence="1">
    <location>
        <begin position="32"/>
        <end position="53"/>
    </location>
</feature>
<reference evidence="4 5" key="1">
    <citation type="submission" date="2017-12" db="EMBL/GenBank/DDBJ databases">
        <title>Streptomyces populusis sp. nov., a novel endophytic actinobacterium isolated from stems of Populus adenopoda Maxim.</title>
        <authorList>
            <person name="Wang Z."/>
        </authorList>
    </citation>
    <scope>NUCLEOTIDE SEQUENCE [LARGE SCALE GENOMIC DNA]</scope>
    <source>
        <strain evidence="4 5">A249</strain>
    </source>
</reference>
<evidence type="ECO:0000256" key="1">
    <source>
        <dbReference type="SAM" id="MobiDB-lite"/>
    </source>
</evidence>
<keyword evidence="5" id="KW-1185">Reference proteome</keyword>
<dbReference type="OrthoDB" id="4463773at2"/>